<dbReference type="PANTHER" id="PTHR14119">
    <property type="entry name" value="HYDROLASE"/>
    <property type="match status" value="1"/>
</dbReference>
<evidence type="ECO:0000259" key="1">
    <source>
        <dbReference type="Pfam" id="PF00857"/>
    </source>
</evidence>
<evidence type="ECO:0000313" key="2">
    <source>
        <dbReference type="EMBL" id="NML24723.1"/>
    </source>
</evidence>
<sequence length="180" mass="19576">MKIDKDKAALLVVDMQPRVLELIPGHQETLEQCLRLIGMCRDLEVPVQFTSHYPKGIGPVSPVLLEAVAAPDVVEKSCFSCVEEGVLEGRPGMAREQWIVCGIEAHACVMLTALDGVAAGKQVFVVADAIAARGEADKALALERMRAAGVVPVSREMVFFELLRRAGTPDFKACSRKYLQ</sequence>
<proteinExistence type="predicted"/>
<gene>
    <name evidence="2" type="ORF">HHL15_03145</name>
</gene>
<dbReference type="Proteomes" id="UP000580043">
    <property type="component" value="Unassembled WGS sequence"/>
</dbReference>
<name>A0A848G2Q3_9RHOO</name>
<protein>
    <submittedName>
        <fullName evidence="2">Isochorismatase family protein</fullName>
    </submittedName>
</protein>
<feature type="domain" description="Isochorismatase-like" evidence="1">
    <location>
        <begin position="8"/>
        <end position="156"/>
    </location>
</feature>
<dbReference type="AlphaFoldDB" id="A0A848G2Q3"/>
<evidence type="ECO:0000313" key="3">
    <source>
        <dbReference type="Proteomes" id="UP000580043"/>
    </source>
</evidence>
<dbReference type="EMBL" id="JABBGA010000002">
    <property type="protein sequence ID" value="NML24723.1"/>
    <property type="molecule type" value="Genomic_DNA"/>
</dbReference>
<dbReference type="Pfam" id="PF00857">
    <property type="entry name" value="Isochorismatase"/>
    <property type="match status" value="1"/>
</dbReference>
<organism evidence="2 3">
    <name type="scientific">Zoogloea dura</name>
    <dbReference type="NCBI Taxonomy" id="2728840"/>
    <lineage>
        <taxon>Bacteria</taxon>
        <taxon>Pseudomonadati</taxon>
        <taxon>Pseudomonadota</taxon>
        <taxon>Betaproteobacteria</taxon>
        <taxon>Rhodocyclales</taxon>
        <taxon>Zoogloeaceae</taxon>
        <taxon>Zoogloea</taxon>
    </lineage>
</organism>
<comment type="caution">
    <text evidence="2">The sequence shown here is derived from an EMBL/GenBank/DDBJ whole genome shotgun (WGS) entry which is preliminary data.</text>
</comment>
<accession>A0A848G2Q3</accession>
<keyword evidence="3" id="KW-1185">Reference proteome</keyword>
<dbReference type="InterPro" id="IPR036380">
    <property type="entry name" value="Isochorismatase-like_sf"/>
</dbReference>
<dbReference type="SUPFAM" id="SSF52499">
    <property type="entry name" value="Isochorismatase-like hydrolases"/>
    <property type="match status" value="1"/>
</dbReference>
<dbReference type="Gene3D" id="3.40.50.850">
    <property type="entry name" value="Isochorismatase-like"/>
    <property type="match status" value="1"/>
</dbReference>
<dbReference type="PANTHER" id="PTHR14119:SF3">
    <property type="entry name" value="ISOCHORISMATASE DOMAIN-CONTAINING PROTEIN 2"/>
    <property type="match status" value="1"/>
</dbReference>
<dbReference type="RefSeq" id="WP_169144373.1">
    <property type="nucleotide sequence ID" value="NZ_JABBGA010000002.1"/>
</dbReference>
<dbReference type="InterPro" id="IPR000868">
    <property type="entry name" value="Isochorismatase-like_dom"/>
</dbReference>
<dbReference type="InterPro" id="IPR050993">
    <property type="entry name" value="Isochorismatase_domain"/>
</dbReference>
<reference evidence="2 3" key="1">
    <citation type="submission" date="2020-04" db="EMBL/GenBank/DDBJ databases">
        <title>Zoogloea sp. G-4-1-14 isolated from soil.</title>
        <authorList>
            <person name="Dahal R.H."/>
        </authorList>
    </citation>
    <scope>NUCLEOTIDE SEQUENCE [LARGE SCALE GENOMIC DNA]</scope>
    <source>
        <strain evidence="2 3">G-4-1-14</strain>
    </source>
</reference>